<sequence length="396" mass="44822">MADRKPRILWANPYCLLDLSSGASMAVRQQLLELHKRGYEIAVLGATIFDSPTGITRLKKHWEKIQKSRQTSVMINDGPLKHRLVKTKSTTRAQMTAEEEARWYQLYTKLLDQFKPDLVYYYGGRTLDLLIGDEAHARGIPVAAYLANGNYRGTRWCRDVDLILTDSHATAKMYKEQDGIDVTPIGPFIDPTYVVAEERDPQNVLLVNPSLAKGAAIVIRLAMMLEEERPDITFEVVQSRGNWEALLRQVTKQFGEERSKLRNVIVTPNTSDMRPIYGRAKLLLALSLWWESFGRVATEAQANAIPVMATNRGGLPEAIQHNGILIDLDADLHKPPYNKVPNESTMQKLKKHLLHILDDDPYYKKLLERDVGEDNPNAITISTSRLDAALRQALEP</sequence>
<dbReference type="RefSeq" id="WP_367967170.1">
    <property type="nucleotide sequence ID" value="NZ_JBAKFJ010000001.1"/>
</dbReference>
<comment type="caution">
    <text evidence="4">The sequence shown here is derived from an EMBL/GenBank/DDBJ whole genome shotgun (WGS) entry which is preliminary data.</text>
</comment>
<reference evidence="4 5" key="1">
    <citation type="submission" date="2024-02" db="EMBL/GenBank/DDBJ databases">
        <title>New especies of Spiribacter isolated from saline water.</title>
        <authorList>
            <person name="Leon M.J."/>
            <person name="De La Haba R."/>
            <person name="Sanchez-Porro C."/>
            <person name="Ventosa A."/>
        </authorList>
    </citation>
    <scope>NUCLEOTIDE SEQUENCE [LARGE SCALE GENOMIC DNA]</scope>
    <source>
        <strain evidence="5">ag22IC4-227</strain>
    </source>
</reference>
<evidence type="ECO:0000313" key="5">
    <source>
        <dbReference type="Proteomes" id="UP001556653"/>
    </source>
</evidence>
<keyword evidence="1 4" id="KW-0328">Glycosyltransferase</keyword>
<dbReference type="EC" id="2.4.-.-" evidence="4"/>
<dbReference type="PANTHER" id="PTHR12526:SF510">
    <property type="entry name" value="D-INOSITOL 3-PHOSPHATE GLYCOSYLTRANSFERASE"/>
    <property type="match status" value="1"/>
</dbReference>
<dbReference type="PANTHER" id="PTHR12526">
    <property type="entry name" value="GLYCOSYLTRANSFERASE"/>
    <property type="match status" value="1"/>
</dbReference>
<dbReference type="Proteomes" id="UP001556653">
    <property type="component" value="Unassembled WGS sequence"/>
</dbReference>
<proteinExistence type="predicted"/>
<evidence type="ECO:0000313" key="4">
    <source>
        <dbReference type="EMBL" id="MEX0386709.1"/>
    </source>
</evidence>
<accession>A0ABV3SAG1</accession>
<dbReference type="Gene3D" id="3.40.50.2000">
    <property type="entry name" value="Glycogen Phosphorylase B"/>
    <property type="match status" value="1"/>
</dbReference>
<dbReference type="EMBL" id="JBAKFJ010000001">
    <property type="protein sequence ID" value="MEX0386709.1"/>
    <property type="molecule type" value="Genomic_DNA"/>
</dbReference>
<dbReference type="InterPro" id="IPR001296">
    <property type="entry name" value="Glyco_trans_1"/>
</dbReference>
<dbReference type="Pfam" id="PF00534">
    <property type="entry name" value="Glycos_transf_1"/>
    <property type="match status" value="1"/>
</dbReference>
<feature type="domain" description="Glycosyl transferase family 1" evidence="3">
    <location>
        <begin position="212"/>
        <end position="325"/>
    </location>
</feature>
<keyword evidence="5" id="KW-1185">Reference proteome</keyword>
<protein>
    <submittedName>
        <fullName evidence="4">Glycosyltransferase</fullName>
        <ecNumber evidence="4">2.4.-.-</ecNumber>
    </submittedName>
</protein>
<keyword evidence="2 4" id="KW-0808">Transferase</keyword>
<dbReference type="GO" id="GO:0016757">
    <property type="term" value="F:glycosyltransferase activity"/>
    <property type="evidence" value="ECO:0007669"/>
    <property type="project" value="UniProtKB-KW"/>
</dbReference>
<evidence type="ECO:0000259" key="3">
    <source>
        <dbReference type="Pfam" id="PF00534"/>
    </source>
</evidence>
<evidence type="ECO:0000256" key="1">
    <source>
        <dbReference type="ARBA" id="ARBA00022676"/>
    </source>
</evidence>
<name>A0ABV3SAG1_9GAMM</name>
<organism evidence="4 5">
    <name type="scientific">Spiribacter onubensis</name>
    <dbReference type="NCBI Taxonomy" id="3122420"/>
    <lineage>
        <taxon>Bacteria</taxon>
        <taxon>Pseudomonadati</taxon>
        <taxon>Pseudomonadota</taxon>
        <taxon>Gammaproteobacteria</taxon>
        <taxon>Chromatiales</taxon>
        <taxon>Ectothiorhodospiraceae</taxon>
        <taxon>Spiribacter</taxon>
    </lineage>
</organism>
<dbReference type="SUPFAM" id="SSF53756">
    <property type="entry name" value="UDP-Glycosyltransferase/glycogen phosphorylase"/>
    <property type="match status" value="1"/>
</dbReference>
<evidence type="ECO:0000256" key="2">
    <source>
        <dbReference type="ARBA" id="ARBA00022679"/>
    </source>
</evidence>
<gene>
    <name evidence="4" type="ORF">V6X64_06870</name>
</gene>